<evidence type="ECO:0000256" key="1">
    <source>
        <dbReference type="SAM" id="MobiDB-lite"/>
    </source>
</evidence>
<accession>A0A6L3SST8</accession>
<organism evidence="2 3">
    <name type="scientific">Methylobacterium soli</name>
    <dbReference type="NCBI Taxonomy" id="553447"/>
    <lineage>
        <taxon>Bacteria</taxon>
        <taxon>Pseudomonadati</taxon>
        <taxon>Pseudomonadota</taxon>
        <taxon>Alphaproteobacteria</taxon>
        <taxon>Hyphomicrobiales</taxon>
        <taxon>Methylobacteriaceae</taxon>
        <taxon>Methylobacterium</taxon>
    </lineage>
</organism>
<proteinExistence type="predicted"/>
<comment type="caution">
    <text evidence="2">The sequence shown here is derived from an EMBL/GenBank/DDBJ whole genome shotgun (WGS) entry which is preliminary data.</text>
</comment>
<dbReference type="AlphaFoldDB" id="A0A6L3SST8"/>
<feature type="compositionally biased region" description="Basic and acidic residues" evidence="1">
    <location>
        <begin position="92"/>
        <end position="114"/>
    </location>
</feature>
<sequence>MPAIIEIIVRPNPRGYGPFSVYLGETLACRTEQPFFAGARALLKLGYSPDAVYLMRHQGSAHVSFVPTTLGKAAKLTAYENDMDGLRVRAYEPRPPKANRKREGLSSHKIDSKPEGGTVHGKEIVLGTFAA</sequence>
<reference evidence="2 3" key="1">
    <citation type="submission" date="2019-09" db="EMBL/GenBank/DDBJ databases">
        <title>YIM 48816 draft genome.</title>
        <authorList>
            <person name="Jiang L."/>
        </authorList>
    </citation>
    <scope>NUCLEOTIDE SEQUENCE [LARGE SCALE GENOMIC DNA]</scope>
    <source>
        <strain evidence="2 3">YIM 48816</strain>
    </source>
</reference>
<gene>
    <name evidence="2" type="ORF">F6X53_26640</name>
</gene>
<feature type="region of interest" description="Disordered" evidence="1">
    <location>
        <begin position="92"/>
        <end position="119"/>
    </location>
</feature>
<dbReference type="EMBL" id="VZZK01000040">
    <property type="protein sequence ID" value="KAB1073848.1"/>
    <property type="molecule type" value="Genomic_DNA"/>
</dbReference>
<keyword evidence="3" id="KW-1185">Reference proteome</keyword>
<evidence type="ECO:0000313" key="3">
    <source>
        <dbReference type="Proteomes" id="UP000474159"/>
    </source>
</evidence>
<dbReference type="Proteomes" id="UP000474159">
    <property type="component" value="Unassembled WGS sequence"/>
</dbReference>
<dbReference type="OrthoDB" id="9944605at2"/>
<dbReference type="RefSeq" id="WP_151004056.1">
    <property type="nucleotide sequence ID" value="NZ_BPQY01000764.1"/>
</dbReference>
<protein>
    <submittedName>
        <fullName evidence="2">Uncharacterized protein</fullName>
    </submittedName>
</protein>
<name>A0A6L3SST8_9HYPH</name>
<evidence type="ECO:0000313" key="2">
    <source>
        <dbReference type="EMBL" id="KAB1073848.1"/>
    </source>
</evidence>